<dbReference type="Gene3D" id="3.30.1150.10">
    <property type="match status" value="1"/>
</dbReference>
<evidence type="ECO:0000313" key="7">
    <source>
        <dbReference type="Proteomes" id="UP000620046"/>
    </source>
</evidence>
<dbReference type="Pfam" id="PF03544">
    <property type="entry name" value="TonB_C"/>
    <property type="match status" value="1"/>
</dbReference>
<gene>
    <name evidence="6" type="ORF">GCM10010981_04190</name>
</gene>
<evidence type="ECO:0000256" key="1">
    <source>
        <dbReference type="ARBA" id="ARBA00004167"/>
    </source>
</evidence>
<dbReference type="InterPro" id="IPR037682">
    <property type="entry name" value="TonB_C"/>
</dbReference>
<evidence type="ECO:0000256" key="4">
    <source>
        <dbReference type="ARBA" id="ARBA00023136"/>
    </source>
</evidence>
<proteinExistence type="predicted"/>
<sequence length="91" mass="9923">MSGAPWPRNSDGYYLYATVMIHAFVDMNGKVESAATLRSSGLAVFDRAAVLAVNAKQQAASNQAHWQDIQVEFWPSPNPLSPDAVTAPVRY</sequence>
<accession>A0ABQ1FM62</accession>
<dbReference type="PROSITE" id="PS52015">
    <property type="entry name" value="TONB_CTD"/>
    <property type="match status" value="1"/>
</dbReference>
<feature type="domain" description="TonB C-terminal" evidence="5">
    <location>
        <begin position="1"/>
        <end position="91"/>
    </location>
</feature>
<keyword evidence="3" id="KW-1133">Transmembrane helix</keyword>
<dbReference type="EMBL" id="BMJA01000001">
    <property type="protein sequence ID" value="GGA19355.1"/>
    <property type="molecule type" value="Genomic_DNA"/>
</dbReference>
<name>A0ABQ1FM62_9GAMM</name>
<comment type="subcellular location">
    <subcellularLocation>
        <location evidence="1">Membrane</location>
        <topology evidence="1">Single-pass membrane protein</topology>
    </subcellularLocation>
</comment>
<dbReference type="Proteomes" id="UP000620046">
    <property type="component" value="Unassembled WGS sequence"/>
</dbReference>
<keyword evidence="2" id="KW-0812">Transmembrane</keyword>
<dbReference type="NCBIfam" id="TIGR01352">
    <property type="entry name" value="tonB_Cterm"/>
    <property type="match status" value="1"/>
</dbReference>
<dbReference type="SUPFAM" id="SSF74653">
    <property type="entry name" value="TolA/TonB C-terminal domain"/>
    <property type="match status" value="1"/>
</dbReference>
<evidence type="ECO:0000313" key="6">
    <source>
        <dbReference type="EMBL" id="GGA19355.1"/>
    </source>
</evidence>
<comment type="caution">
    <text evidence="6">The sequence shown here is derived from an EMBL/GenBank/DDBJ whole genome shotgun (WGS) entry which is preliminary data.</text>
</comment>
<keyword evidence="4" id="KW-0472">Membrane</keyword>
<evidence type="ECO:0000256" key="3">
    <source>
        <dbReference type="ARBA" id="ARBA00022989"/>
    </source>
</evidence>
<reference evidence="7" key="1">
    <citation type="journal article" date="2019" name="Int. J. Syst. Evol. Microbiol.">
        <title>The Global Catalogue of Microorganisms (GCM) 10K type strain sequencing project: providing services to taxonomists for standard genome sequencing and annotation.</title>
        <authorList>
            <consortium name="The Broad Institute Genomics Platform"/>
            <consortium name="The Broad Institute Genome Sequencing Center for Infectious Disease"/>
            <person name="Wu L."/>
            <person name="Ma J."/>
        </authorList>
    </citation>
    <scope>NUCLEOTIDE SEQUENCE [LARGE SCALE GENOMIC DNA]</scope>
    <source>
        <strain evidence="7">CGMCC 1.15439</strain>
    </source>
</reference>
<organism evidence="6 7">
    <name type="scientific">Dyella nitratireducens</name>
    <dbReference type="NCBI Taxonomy" id="1849580"/>
    <lineage>
        <taxon>Bacteria</taxon>
        <taxon>Pseudomonadati</taxon>
        <taxon>Pseudomonadota</taxon>
        <taxon>Gammaproteobacteria</taxon>
        <taxon>Lysobacterales</taxon>
        <taxon>Rhodanobacteraceae</taxon>
        <taxon>Dyella</taxon>
    </lineage>
</organism>
<evidence type="ECO:0000259" key="5">
    <source>
        <dbReference type="PROSITE" id="PS52015"/>
    </source>
</evidence>
<keyword evidence="7" id="KW-1185">Reference proteome</keyword>
<dbReference type="InterPro" id="IPR006260">
    <property type="entry name" value="TonB/TolA_C"/>
</dbReference>
<protein>
    <recommendedName>
        <fullName evidence="5">TonB C-terminal domain-containing protein</fullName>
    </recommendedName>
</protein>
<evidence type="ECO:0000256" key="2">
    <source>
        <dbReference type="ARBA" id="ARBA00022692"/>
    </source>
</evidence>